<accession>A0ABD0T9M8</accession>
<name>A0ABD0T9M8_LOXSC</name>
<dbReference type="EMBL" id="JBEUOH010000012">
    <property type="protein sequence ID" value="KAL0880720.1"/>
    <property type="molecule type" value="Genomic_DNA"/>
</dbReference>
<evidence type="ECO:0000313" key="4">
    <source>
        <dbReference type="EMBL" id="KAL0839416.1"/>
    </source>
</evidence>
<gene>
    <name evidence="5" type="ORF">ABMA27_001935</name>
    <name evidence="4" type="ORF">ABMA28_016140</name>
</gene>
<feature type="domain" description="FP protein C-terminal" evidence="3">
    <location>
        <begin position="271"/>
        <end position="322"/>
    </location>
</feature>
<proteinExistence type="predicted"/>
<dbReference type="AlphaFoldDB" id="A0ABD0T9M8"/>
<evidence type="ECO:0000256" key="1">
    <source>
        <dbReference type="SAM" id="Coils"/>
    </source>
</evidence>
<dbReference type="InterPro" id="IPR057251">
    <property type="entry name" value="FP_C"/>
</dbReference>
<evidence type="ECO:0000259" key="3">
    <source>
        <dbReference type="Pfam" id="PF25298"/>
    </source>
</evidence>
<feature type="compositionally biased region" description="Basic and acidic residues" evidence="2">
    <location>
        <begin position="47"/>
        <end position="56"/>
    </location>
</feature>
<sequence>MPKIPRSPPAAALNKSQSASESDIARATSMAFEDVNVTQRDSKRRRLSDTEKESERDDFRNIIREELHVMLQSLQSQQNTRLDALEKHFTEIKAQECEIKKINPTLLELKNTNANIDSTISFLASQNEDLKKRLEQMEAESRKDKEHIGVLEQRIEDLQREGRKANLEIKNVPKLTDETRQTLIGMVTKLSETVGYKLNEGHITDIYRVKGKKGATADTPIVVETSSAIIKTELLTRCKAYNRKTKEKLCAKHLGLKKNEDTPIFVSEQLTAKAARLFFLARELVKNNTYKYCWTAYGRIYLRENDTSPVITVRAEAQISSLMLKT</sequence>
<keyword evidence="6" id="KW-1185">Reference proteome</keyword>
<dbReference type="Proteomes" id="UP001549920">
    <property type="component" value="Unassembled WGS sequence"/>
</dbReference>
<reference evidence="6 7" key="1">
    <citation type="submission" date="2024-06" db="EMBL/GenBank/DDBJ databases">
        <title>A chromosome-level genome assembly of beet webworm, Loxostege sticticalis.</title>
        <authorList>
            <person name="Zhang Y."/>
        </authorList>
    </citation>
    <scope>NUCLEOTIDE SEQUENCE [LARGE SCALE GENOMIC DNA]</scope>
    <source>
        <strain evidence="5">AQ026</strain>
        <strain evidence="4">AQ028</strain>
        <tissue evidence="4">Male pupae</tissue>
        <tissue evidence="5">Whole body</tissue>
    </source>
</reference>
<dbReference type="Pfam" id="PF25298">
    <property type="entry name" value="Baculo_FP_2nd"/>
    <property type="match status" value="1"/>
</dbReference>
<evidence type="ECO:0000256" key="2">
    <source>
        <dbReference type="SAM" id="MobiDB-lite"/>
    </source>
</evidence>
<protein>
    <recommendedName>
        <fullName evidence="3">FP protein C-terminal domain-containing protein</fullName>
    </recommendedName>
</protein>
<evidence type="ECO:0000313" key="7">
    <source>
        <dbReference type="Proteomes" id="UP001549921"/>
    </source>
</evidence>
<organism evidence="4 7">
    <name type="scientific">Loxostege sticticalis</name>
    <name type="common">Beet webworm moth</name>
    <dbReference type="NCBI Taxonomy" id="481309"/>
    <lineage>
        <taxon>Eukaryota</taxon>
        <taxon>Metazoa</taxon>
        <taxon>Ecdysozoa</taxon>
        <taxon>Arthropoda</taxon>
        <taxon>Hexapoda</taxon>
        <taxon>Insecta</taxon>
        <taxon>Pterygota</taxon>
        <taxon>Neoptera</taxon>
        <taxon>Endopterygota</taxon>
        <taxon>Lepidoptera</taxon>
        <taxon>Glossata</taxon>
        <taxon>Ditrysia</taxon>
        <taxon>Pyraloidea</taxon>
        <taxon>Crambidae</taxon>
        <taxon>Pyraustinae</taxon>
        <taxon>Loxostege</taxon>
    </lineage>
</organism>
<dbReference type="Proteomes" id="UP001549921">
    <property type="component" value="Unassembled WGS sequence"/>
</dbReference>
<dbReference type="EMBL" id="JBEDNZ010000008">
    <property type="protein sequence ID" value="KAL0839416.1"/>
    <property type="molecule type" value="Genomic_DNA"/>
</dbReference>
<keyword evidence="1" id="KW-0175">Coiled coil</keyword>
<evidence type="ECO:0000313" key="6">
    <source>
        <dbReference type="Proteomes" id="UP001549920"/>
    </source>
</evidence>
<feature type="coiled-coil region" evidence="1">
    <location>
        <begin position="120"/>
        <end position="168"/>
    </location>
</feature>
<feature type="region of interest" description="Disordered" evidence="2">
    <location>
        <begin position="1"/>
        <end position="56"/>
    </location>
</feature>
<comment type="caution">
    <text evidence="4">The sequence shown here is derived from an EMBL/GenBank/DDBJ whole genome shotgun (WGS) entry which is preliminary data.</text>
</comment>
<evidence type="ECO:0000313" key="5">
    <source>
        <dbReference type="EMBL" id="KAL0880720.1"/>
    </source>
</evidence>